<feature type="region of interest" description="Disordered" evidence="7">
    <location>
        <begin position="625"/>
        <end position="655"/>
    </location>
</feature>
<dbReference type="InterPro" id="IPR003593">
    <property type="entry name" value="AAA+_ATPase"/>
</dbReference>
<feature type="transmembrane region" description="Helical" evidence="8">
    <location>
        <begin position="804"/>
        <end position="828"/>
    </location>
</feature>
<dbReference type="InterPro" id="IPR003439">
    <property type="entry name" value="ABC_transporter-like_ATP-bd"/>
</dbReference>
<keyword evidence="4" id="KW-0067">ATP-binding</keyword>
<feature type="domain" description="ABC transmembrane type-1" evidence="10">
    <location>
        <begin position="50"/>
        <end position="342"/>
    </location>
</feature>
<evidence type="ECO:0008006" key="13">
    <source>
        <dbReference type="Google" id="ProtNLM"/>
    </source>
</evidence>
<dbReference type="InterPro" id="IPR027417">
    <property type="entry name" value="P-loop_NTPase"/>
</dbReference>
<dbReference type="InterPro" id="IPR036640">
    <property type="entry name" value="ABC1_TM_sf"/>
</dbReference>
<dbReference type="SMART" id="SM00382">
    <property type="entry name" value="AAA"/>
    <property type="match status" value="2"/>
</dbReference>
<dbReference type="GO" id="GO:0015421">
    <property type="term" value="F:ABC-type oligopeptide transporter activity"/>
    <property type="evidence" value="ECO:0007669"/>
    <property type="project" value="TreeGrafter"/>
</dbReference>
<dbReference type="InterPro" id="IPR039421">
    <property type="entry name" value="Type_1_exporter"/>
</dbReference>
<keyword evidence="6 8" id="KW-0472">Membrane</keyword>
<comment type="caution">
    <text evidence="11">The sequence shown here is derived from an EMBL/GenBank/DDBJ whole genome shotgun (WGS) entry which is preliminary data.</text>
</comment>
<keyword evidence="2 8" id="KW-0812">Transmembrane</keyword>
<evidence type="ECO:0000313" key="11">
    <source>
        <dbReference type="EMBL" id="KAK0516831.1"/>
    </source>
</evidence>
<evidence type="ECO:0000256" key="7">
    <source>
        <dbReference type="SAM" id="MobiDB-lite"/>
    </source>
</evidence>
<name>A0AA39RAS6_9LECA</name>
<feature type="transmembrane region" description="Helical" evidence="8">
    <location>
        <begin position="100"/>
        <end position="122"/>
    </location>
</feature>
<evidence type="ECO:0000256" key="5">
    <source>
        <dbReference type="ARBA" id="ARBA00022989"/>
    </source>
</evidence>
<reference evidence="11" key="1">
    <citation type="submission" date="2023-03" db="EMBL/GenBank/DDBJ databases">
        <title>Complete genome of Cladonia borealis.</title>
        <authorList>
            <person name="Park H."/>
        </authorList>
    </citation>
    <scope>NUCLEOTIDE SEQUENCE</scope>
    <source>
        <strain evidence="11">ANT050790</strain>
    </source>
</reference>
<dbReference type="Pfam" id="PF00005">
    <property type="entry name" value="ABC_tran"/>
    <property type="match status" value="2"/>
</dbReference>
<feature type="transmembrane region" description="Helical" evidence="8">
    <location>
        <begin position="201"/>
        <end position="223"/>
    </location>
</feature>
<feature type="domain" description="ABC transporter" evidence="9">
    <location>
        <begin position="1128"/>
        <end position="1309"/>
    </location>
</feature>
<feature type="transmembrane region" description="Helical" evidence="8">
    <location>
        <begin position="848"/>
        <end position="871"/>
    </location>
</feature>
<feature type="compositionally biased region" description="Polar residues" evidence="7">
    <location>
        <begin position="1"/>
        <end position="10"/>
    </location>
</feature>
<feature type="transmembrane region" description="Helical" evidence="8">
    <location>
        <begin position="1065"/>
        <end position="1089"/>
    </location>
</feature>
<dbReference type="Pfam" id="PF00664">
    <property type="entry name" value="ABC_membrane"/>
    <property type="match status" value="2"/>
</dbReference>
<dbReference type="GO" id="GO:0005743">
    <property type="term" value="C:mitochondrial inner membrane"/>
    <property type="evidence" value="ECO:0007669"/>
    <property type="project" value="TreeGrafter"/>
</dbReference>
<dbReference type="InterPro" id="IPR017871">
    <property type="entry name" value="ABC_transporter-like_CS"/>
</dbReference>
<comment type="subcellular location">
    <subcellularLocation>
        <location evidence="1">Membrane</location>
        <topology evidence="1">Multi-pass membrane protein</topology>
    </subcellularLocation>
</comment>
<evidence type="ECO:0000256" key="2">
    <source>
        <dbReference type="ARBA" id="ARBA00022692"/>
    </source>
</evidence>
<dbReference type="EMBL" id="JAFEKC020000002">
    <property type="protein sequence ID" value="KAK0516831.1"/>
    <property type="molecule type" value="Genomic_DNA"/>
</dbReference>
<feature type="transmembrane region" description="Helical" evidence="8">
    <location>
        <begin position="949"/>
        <end position="969"/>
    </location>
</feature>
<feature type="domain" description="ABC transporter" evidence="9">
    <location>
        <begin position="379"/>
        <end position="618"/>
    </location>
</feature>
<dbReference type="PROSITE" id="PS00211">
    <property type="entry name" value="ABC_TRANSPORTER_1"/>
    <property type="match status" value="1"/>
</dbReference>
<accession>A0AA39RAS6</accession>
<evidence type="ECO:0000259" key="10">
    <source>
        <dbReference type="PROSITE" id="PS50929"/>
    </source>
</evidence>
<evidence type="ECO:0000256" key="3">
    <source>
        <dbReference type="ARBA" id="ARBA00022741"/>
    </source>
</evidence>
<evidence type="ECO:0000259" key="9">
    <source>
        <dbReference type="PROSITE" id="PS50893"/>
    </source>
</evidence>
<dbReference type="PANTHER" id="PTHR43394:SF15">
    <property type="entry name" value="ALPHA-FACTOR-TRANSPORTING ATPASE"/>
    <property type="match status" value="1"/>
</dbReference>
<dbReference type="InterPro" id="IPR011527">
    <property type="entry name" value="ABC1_TM_dom"/>
</dbReference>
<dbReference type="SUPFAM" id="SSF90123">
    <property type="entry name" value="ABC transporter transmembrane region"/>
    <property type="match status" value="2"/>
</dbReference>
<dbReference type="FunFam" id="3.40.50.300:FF:001471">
    <property type="entry name" value="P-loop containing nucleoside triphosphate hydrolase protein"/>
    <property type="match status" value="1"/>
</dbReference>
<proteinExistence type="predicted"/>
<dbReference type="CDD" id="cd18578">
    <property type="entry name" value="ABC_6TM_Pgp_ABCB1_D2_like"/>
    <property type="match status" value="1"/>
</dbReference>
<dbReference type="GO" id="GO:0090374">
    <property type="term" value="P:oligopeptide export from mitochondrion"/>
    <property type="evidence" value="ECO:0007669"/>
    <property type="project" value="TreeGrafter"/>
</dbReference>
<dbReference type="Proteomes" id="UP001166286">
    <property type="component" value="Unassembled WGS sequence"/>
</dbReference>
<keyword evidence="12" id="KW-1185">Reference proteome</keyword>
<dbReference type="PROSITE" id="PS50893">
    <property type="entry name" value="ABC_TRANSPORTER_2"/>
    <property type="match status" value="2"/>
</dbReference>
<feature type="domain" description="ABC transmembrane type-1" evidence="10">
    <location>
        <begin position="807"/>
        <end position="1094"/>
    </location>
</feature>
<organism evidence="11 12">
    <name type="scientific">Cladonia borealis</name>
    <dbReference type="NCBI Taxonomy" id="184061"/>
    <lineage>
        <taxon>Eukaryota</taxon>
        <taxon>Fungi</taxon>
        <taxon>Dikarya</taxon>
        <taxon>Ascomycota</taxon>
        <taxon>Pezizomycotina</taxon>
        <taxon>Lecanoromycetes</taxon>
        <taxon>OSLEUM clade</taxon>
        <taxon>Lecanoromycetidae</taxon>
        <taxon>Lecanorales</taxon>
        <taxon>Lecanorineae</taxon>
        <taxon>Cladoniaceae</taxon>
        <taxon>Cladonia</taxon>
    </lineage>
</organism>
<gene>
    <name evidence="11" type="ORF">JMJ35_001434</name>
</gene>
<evidence type="ECO:0000256" key="4">
    <source>
        <dbReference type="ARBA" id="ARBA00022840"/>
    </source>
</evidence>
<evidence type="ECO:0000256" key="6">
    <source>
        <dbReference type="ARBA" id="ARBA00023136"/>
    </source>
</evidence>
<feature type="transmembrane region" description="Helical" evidence="8">
    <location>
        <begin position="1030"/>
        <end position="1053"/>
    </location>
</feature>
<sequence>MKAVDSSSMDESLDGAGDREAEDHNDEQVQFARWNDLFNYTSKTHSVILVLALISSVASGMIVPALALFFGKIFDYFTRFGAGQINGHDLKTDVSSYACYLVGLGCASGLLNACFYLLWMIFGELQAKGAREKLFNGMIEKEMEWYDRLAAGISTHSSRLQSLVRELQTGTSQPLGCVVQYAVTTVAALGLALYYSWSLTLITLATMPAAAVILARISAQIILSVEAQRQELTNSSKMASTAISAIETVKSFNGQDFELWQYAMAIRKVASHYLGQARVQALQNGFLRFFILSIFVQGFWYGSHLVDTGQRSPGDILTCFWACLMAVQTAEAISTEYPYLMKGKVAGATIKASIIHMDRGRRIIPIVGKKSPRRCDGEVEVRNLSFSYPMRLDELALNKVSFHFPAGETTFIVGESGSGKSTLGDLLLGFYSPVSGSILIDGYPIQTLDVNWIRNNVTLVQQRAVLFNETVFKNIAFGCKDHGKVRKEEMKEAIKTALLQYVINDLPQGLDTIVGDCGNAISSGQQQRIVLARARLRNTPILILDEATSALDQTSKTMVVDTIRRWRQGKTTIIITHDMSQVQADDFTYVLKNGEIIQADYRRKLEETEQGPFSKNRISVVKFPHNMKQRPPPLPHVRPSIAHTRSVPHSNSGWYDSRTVRAQHRRTSVQSVFADDTRIPDLVRMPTSATPAHSFSPQRPSRLSFSTFNQVVRDGRSANPTGTPRIEDAENIEMDSMHGDVMTAVLRQEISAQSKGRRNFLPAIAAALLPKRKRKRNTSRTEDIIPLKSILMTIWPILTWKDRLILILGFACAAIHAAATPTFAYFFAKLLGTFSLPSHSQRQQQARSWSLSILGVAVVDALATYFMHYLLEYCGQAWVNAIRKEAFKRILDQPRSWFDAKENSSTRLTECLDRNAEEMRNLLGRFAAYVFVALIMTLMAILWSMILSWRLTLVGLTCGPFMYLIIHFFESISSRWEARTNTAGSVVNAVFAETFTNIRTVRAFSLQSYFHKKYFRSTHHALRIGLRRSIYAGFFFGLRSSAIVFIGALIYYYGAVLASSHTYSIQTIFTVMTMLLFSLESAASIIGLIPQISSSRATATSLLRLYQLPFRSSHEHTGSLRLSHPGPITFQNLTFTYPTHPTHPILKSFSLTIPAGGHSIALIGASGSGKSTLLSLLLGLHPPTSGTITFTTNNHPISTVHLPAVRSLIAYVPHSPPLFPTTIANNITYALPPLLTPTNSSIHTAARAASIHDFITSLPHGYSTLLGPGGTGLSGGQATRLAIARAIIRRPKLLIMDEPTRGLDYANFAC</sequence>
<evidence type="ECO:0000313" key="12">
    <source>
        <dbReference type="Proteomes" id="UP001166286"/>
    </source>
</evidence>
<dbReference type="Gene3D" id="1.20.1560.10">
    <property type="entry name" value="ABC transporter type 1, transmembrane domain"/>
    <property type="match status" value="3"/>
</dbReference>
<keyword evidence="5 8" id="KW-1133">Transmembrane helix</keyword>
<keyword evidence="3" id="KW-0547">Nucleotide-binding</keyword>
<protein>
    <recommendedName>
        <fullName evidence="13">ABC transporter</fullName>
    </recommendedName>
</protein>
<dbReference type="PANTHER" id="PTHR43394">
    <property type="entry name" value="ATP-DEPENDENT PERMEASE MDL1, MITOCHONDRIAL"/>
    <property type="match status" value="1"/>
</dbReference>
<dbReference type="GO" id="GO:0005524">
    <property type="term" value="F:ATP binding"/>
    <property type="evidence" value="ECO:0007669"/>
    <property type="project" value="UniProtKB-KW"/>
</dbReference>
<feature type="transmembrane region" description="Helical" evidence="8">
    <location>
        <begin position="922"/>
        <end position="943"/>
    </location>
</feature>
<dbReference type="Gene3D" id="3.40.50.300">
    <property type="entry name" value="P-loop containing nucleotide triphosphate hydrolases"/>
    <property type="match status" value="2"/>
</dbReference>
<evidence type="ECO:0000256" key="1">
    <source>
        <dbReference type="ARBA" id="ARBA00004141"/>
    </source>
</evidence>
<dbReference type="SUPFAM" id="SSF52540">
    <property type="entry name" value="P-loop containing nucleoside triphosphate hydrolases"/>
    <property type="match status" value="2"/>
</dbReference>
<evidence type="ECO:0000256" key="8">
    <source>
        <dbReference type="SAM" id="Phobius"/>
    </source>
</evidence>
<dbReference type="GO" id="GO:0016887">
    <property type="term" value="F:ATP hydrolysis activity"/>
    <property type="evidence" value="ECO:0007669"/>
    <property type="project" value="InterPro"/>
</dbReference>
<feature type="region of interest" description="Disordered" evidence="7">
    <location>
        <begin position="1"/>
        <end position="24"/>
    </location>
</feature>
<feature type="transmembrane region" description="Helical" evidence="8">
    <location>
        <begin position="47"/>
        <end position="70"/>
    </location>
</feature>
<dbReference type="CDD" id="cd18577">
    <property type="entry name" value="ABC_6TM_Pgp_ABCB1_D1_like"/>
    <property type="match status" value="1"/>
</dbReference>
<dbReference type="PROSITE" id="PS50929">
    <property type="entry name" value="ABC_TM1F"/>
    <property type="match status" value="2"/>
</dbReference>